<dbReference type="SUPFAM" id="SSF57701">
    <property type="entry name" value="Zn2/Cys6 DNA-binding domain"/>
    <property type="match status" value="1"/>
</dbReference>
<organism evidence="3 4">
    <name type="scientific">Metschnikowia aff. pulcherrima</name>
    <dbReference type="NCBI Taxonomy" id="2163413"/>
    <lineage>
        <taxon>Eukaryota</taxon>
        <taxon>Fungi</taxon>
        <taxon>Dikarya</taxon>
        <taxon>Ascomycota</taxon>
        <taxon>Saccharomycotina</taxon>
        <taxon>Pichiomycetes</taxon>
        <taxon>Metschnikowiaceae</taxon>
        <taxon>Metschnikowia</taxon>
    </lineage>
</organism>
<dbReference type="PANTHER" id="PTHR37534">
    <property type="entry name" value="TRANSCRIPTIONAL ACTIVATOR PROTEIN UGA3"/>
    <property type="match status" value="1"/>
</dbReference>
<dbReference type="GO" id="GO:0000976">
    <property type="term" value="F:transcription cis-regulatory region binding"/>
    <property type="evidence" value="ECO:0007669"/>
    <property type="project" value="TreeGrafter"/>
</dbReference>
<evidence type="ECO:0000256" key="1">
    <source>
        <dbReference type="ARBA" id="ARBA00023242"/>
    </source>
</evidence>
<dbReference type="PROSITE" id="PS00463">
    <property type="entry name" value="ZN2_CY6_FUNGAL_1"/>
    <property type="match status" value="1"/>
</dbReference>
<dbReference type="PANTHER" id="PTHR37534:SF7">
    <property type="entry name" value="TRANSCRIPTIONAL ACTIVATOR PROTEIN UGA3"/>
    <property type="match status" value="1"/>
</dbReference>
<reference evidence="4" key="1">
    <citation type="submission" date="2019-03" db="EMBL/GenBank/DDBJ databases">
        <title>Snf2 controls pulcherriminic acid biosynthesis and connects pigmentation and antifungal activity of the yeast Metschnikowia pulcherrima.</title>
        <authorList>
            <person name="Gore-Lloyd D."/>
            <person name="Sumann I."/>
            <person name="Brachmann A.O."/>
            <person name="Schneeberger K."/>
            <person name="Ortiz-Merino R.A."/>
            <person name="Moreno-Beltran M."/>
            <person name="Schlaefli M."/>
            <person name="Kirner P."/>
            <person name="Santos Kron A."/>
            <person name="Wolfe K.H."/>
            <person name="Piel J."/>
            <person name="Ahrens C.H."/>
            <person name="Henk D."/>
            <person name="Freimoser F.M."/>
        </authorList>
    </citation>
    <scope>NUCLEOTIDE SEQUENCE [LARGE SCALE GENOMIC DNA]</scope>
    <source>
        <strain evidence="4">APC 1.2</strain>
    </source>
</reference>
<proteinExistence type="predicted"/>
<protein>
    <submittedName>
        <fullName evidence="3">Zn(2)-Cys(6) binuclear cluster domain-containing protein</fullName>
    </submittedName>
</protein>
<gene>
    <name evidence="3" type="primary">MPUL0B00640</name>
    <name evidence="3" type="ORF">METSCH_B00640</name>
</gene>
<evidence type="ECO:0000313" key="4">
    <source>
        <dbReference type="Proteomes" id="UP000292447"/>
    </source>
</evidence>
<dbReference type="Proteomes" id="UP000292447">
    <property type="component" value="Chromosome II"/>
</dbReference>
<dbReference type="InterPro" id="IPR001138">
    <property type="entry name" value="Zn2Cys6_DnaBD"/>
</dbReference>
<dbReference type="CDD" id="cd00067">
    <property type="entry name" value="GAL4"/>
    <property type="match status" value="1"/>
</dbReference>
<dbReference type="AlphaFoldDB" id="A0A4V1ADT9"/>
<dbReference type="Pfam" id="PF00172">
    <property type="entry name" value="Zn_clus"/>
    <property type="match status" value="1"/>
</dbReference>
<dbReference type="PROSITE" id="PS50048">
    <property type="entry name" value="ZN2_CY6_FUNGAL_2"/>
    <property type="match status" value="1"/>
</dbReference>
<dbReference type="GO" id="GO:0045944">
    <property type="term" value="P:positive regulation of transcription by RNA polymerase II"/>
    <property type="evidence" value="ECO:0007669"/>
    <property type="project" value="TreeGrafter"/>
</dbReference>
<dbReference type="GO" id="GO:0005634">
    <property type="term" value="C:nucleus"/>
    <property type="evidence" value="ECO:0007669"/>
    <property type="project" value="TreeGrafter"/>
</dbReference>
<dbReference type="GO" id="GO:0008270">
    <property type="term" value="F:zinc ion binding"/>
    <property type="evidence" value="ECO:0007669"/>
    <property type="project" value="InterPro"/>
</dbReference>
<dbReference type="SMART" id="SM00066">
    <property type="entry name" value="GAL4"/>
    <property type="match status" value="1"/>
</dbReference>
<feature type="domain" description="Zn(2)-C6 fungal-type" evidence="2">
    <location>
        <begin position="12"/>
        <end position="43"/>
    </location>
</feature>
<dbReference type="Gene3D" id="4.10.240.10">
    <property type="entry name" value="Zn(2)-C6 fungal-type DNA-binding domain"/>
    <property type="match status" value="1"/>
</dbReference>
<dbReference type="EMBL" id="CP034457">
    <property type="protein sequence ID" value="QBM86873.1"/>
    <property type="molecule type" value="Genomic_DNA"/>
</dbReference>
<dbReference type="GO" id="GO:0000981">
    <property type="term" value="F:DNA-binding transcription factor activity, RNA polymerase II-specific"/>
    <property type="evidence" value="ECO:0007669"/>
    <property type="project" value="InterPro"/>
</dbReference>
<accession>A0A4V1ADT9</accession>
<name>A0A4V1ADT9_9ASCO</name>
<sequence>MIPKPQARSRSGCFTCRRRKKKCDESAYPDCRNCTSNKLQCSWPDHVVSAQEQDSATVSKGSFRDEQKCWAEAKYVLKSGPHANGITKPEKKRKTLILQRISMQQDCVDEYLEDIFRSSDPVQPVRPVGAALELDSTASLTLIRDRIARQMDISGEELNKLRRKRHNMA</sequence>
<keyword evidence="4" id="KW-1185">Reference proteome</keyword>
<dbReference type="InterPro" id="IPR036864">
    <property type="entry name" value="Zn2-C6_fun-type_DNA-bd_sf"/>
</dbReference>
<evidence type="ECO:0000313" key="3">
    <source>
        <dbReference type="EMBL" id="QBM86873.1"/>
    </source>
</evidence>
<keyword evidence="1" id="KW-0539">Nucleus</keyword>
<evidence type="ECO:0000259" key="2">
    <source>
        <dbReference type="PROSITE" id="PS50048"/>
    </source>
</evidence>
<dbReference type="STRING" id="2163413.A0A4V1ADT9"/>